<sequence length="340" mass="32911">MTAPLTQAAHVIGVDLGGTKTAAGVVSPSGDVLISETIPTLNRAGGEAILDATAALITGLAERAADAGISVSGVGVGSAGVIDPSSGVVVSATDAIHGWAGTALVSGLCSRLALPAAAVRAVNDVHAHALGEAWLGAAAGSSSSLMVAFGTGVGGSFVVDGAPVLGHRFVGGHVGHFASPYACADGAPLPCVCGASGHVEAIASGPALYQAYLRFGGSSLDAADTRGVFALAASASDTHDDGAAAASADSRAAALRAIEVGAAAAGQAVGGLINILDPETVVVSGGLADAGDPWWKPMESALRLELLAPLAAVPVIRATLGNTAAIVGAAKLVLEIRETS</sequence>
<evidence type="ECO:0000313" key="3">
    <source>
        <dbReference type="Proteomes" id="UP001448614"/>
    </source>
</evidence>
<proteinExistence type="inferred from homology"/>
<reference evidence="2 3" key="1">
    <citation type="journal article" date="2024" name="Appl. Microbiol. Biotechnol.">
        <title>Biosynthetic gene clusters with biotechnological applications in novel Antarctic isolates from Actinomycetota.</title>
        <authorList>
            <person name="Bruna P."/>
            <person name="Nunez-Montero K."/>
            <person name="Contreras M.J."/>
            <person name="Leal K."/>
            <person name="Garcia M."/>
            <person name="Abanto M."/>
            <person name="Barrientos L."/>
        </authorList>
    </citation>
    <scope>NUCLEOTIDE SEQUENCE [LARGE SCALE GENOMIC DNA]</scope>
    <source>
        <strain evidence="2 3">Se16.17</strain>
    </source>
</reference>
<dbReference type="PANTHER" id="PTHR18964:SF169">
    <property type="entry name" value="N-ACETYLMANNOSAMINE KINASE"/>
    <property type="match status" value="1"/>
</dbReference>
<dbReference type="RefSeq" id="WP_347781865.1">
    <property type="nucleotide sequence ID" value="NZ_JBBMFV010000004.1"/>
</dbReference>
<accession>A0ABV0GNN4</accession>
<evidence type="ECO:0000313" key="2">
    <source>
        <dbReference type="EMBL" id="MEO3940162.1"/>
    </source>
</evidence>
<comment type="similarity">
    <text evidence="1">Belongs to the ROK (NagC/XylR) family.</text>
</comment>
<organism evidence="2 3">
    <name type="scientific">Paenarthrobacter nicotinovorans</name>
    <name type="common">Arthrobacter nicotinovorans</name>
    <dbReference type="NCBI Taxonomy" id="29320"/>
    <lineage>
        <taxon>Bacteria</taxon>
        <taxon>Bacillati</taxon>
        <taxon>Actinomycetota</taxon>
        <taxon>Actinomycetes</taxon>
        <taxon>Micrococcales</taxon>
        <taxon>Micrococcaceae</taxon>
        <taxon>Paenarthrobacter</taxon>
    </lineage>
</organism>
<comment type="caution">
    <text evidence="2">The sequence shown here is derived from an EMBL/GenBank/DDBJ whole genome shotgun (WGS) entry which is preliminary data.</text>
</comment>
<dbReference type="InterPro" id="IPR043129">
    <property type="entry name" value="ATPase_NBD"/>
</dbReference>
<dbReference type="InterPro" id="IPR000600">
    <property type="entry name" value="ROK"/>
</dbReference>
<dbReference type="Gene3D" id="3.30.420.40">
    <property type="match status" value="2"/>
</dbReference>
<evidence type="ECO:0000256" key="1">
    <source>
        <dbReference type="ARBA" id="ARBA00006479"/>
    </source>
</evidence>
<dbReference type="SUPFAM" id="SSF53067">
    <property type="entry name" value="Actin-like ATPase domain"/>
    <property type="match status" value="1"/>
</dbReference>
<dbReference type="PANTHER" id="PTHR18964">
    <property type="entry name" value="ROK (REPRESSOR, ORF, KINASE) FAMILY"/>
    <property type="match status" value="1"/>
</dbReference>
<dbReference type="Proteomes" id="UP001448614">
    <property type="component" value="Unassembled WGS sequence"/>
</dbReference>
<dbReference type="EMBL" id="JBBMFV010000004">
    <property type="protein sequence ID" value="MEO3940162.1"/>
    <property type="molecule type" value="Genomic_DNA"/>
</dbReference>
<gene>
    <name evidence="2" type="ORF">V3C41_03670</name>
</gene>
<keyword evidence="3" id="KW-1185">Reference proteome</keyword>
<protein>
    <submittedName>
        <fullName evidence="2">ROK family protein</fullName>
    </submittedName>
</protein>
<name>A0ABV0GNN4_PAENI</name>
<dbReference type="Pfam" id="PF00480">
    <property type="entry name" value="ROK"/>
    <property type="match status" value="1"/>
</dbReference>